<comment type="caution">
    <text evidence="6">The sequence shown here is derived from an EMBL/GenBank/DDBJ whole genome shotgun (WGS) entry which is preliminary data.</text>
</comment>
<dbReference type="Proteomes" id="UP000321635">
    <property type="component" value="Unassembled WGS sequence"/>
</dbReference>
<proteinExistence type="inferred from homology"/>
<evidence type="ECO:0000256" key="3">
    <source>
        <dbReference type="ARBA" id="ARBA00022750"/>
    </source>
</evidence>
<dbReference type="GO" id="GO:0004190">
    <property type="term" value="F:aspartic-type endopeptidase activity"/>
    <property type="evidence" value="ECO:0007669"/>
    <property type="project" value="UniProtKB-KW"/>
</dbReference>
<sequence>MNDRGSPIVSSTVNGHPVAFIVDTGARFSSVWPGQVEKLGLNSQAGTVRLQGTGGMTFAGVATADTLGLGSATASDVSFVTAGNLFDGRTINGLPVVGLLGADFLHGYDVVIDLPNHRINLYSIDGCPDAHPGWQGRFYKVKVSHAWNDETKTVVQIKLNGHSIDAFLDSGARSTLISRDDAREAGVKKDDLRLDKKGLGYGIDDEKTVRYLHHFDSLDVGPFHFTHPALGVGETENSLLGAEFLRHHRVWIPRHANWIFMQPAESLPQIVTQPTDLHLMPSSPQKGS</sequence>
<dbReference type="PROSITE" id="PS50175">
    <property type="entry name" value="ASP_PROT_RETROV"/>
    <property type="match status" value="1"/>
</dbReference>
<keyword evidence="2" id="KW-0645">Protease</keyword>
<dbReference type="SUPFAM" id="SSF50630">
    <property type="entry name" value="Acid proteases"/>
    <property type="match status" value="2"/>
</dbReference>
<dbReference type="EMBL" id="BJYF01000001">
    <property type="protein sequence ID" value="GEN58251.1"/>
    <property type="molecule type" value="Genomic_DNA"/>
</dbReference>
<feature type="domain" description="Peptidase A2" evidence="5">
    <location>
        <begin position="164"/>
        <end position="244"/>
    </location>
</feature>
<dbReference type="Pfam" id="PF13650">
    <property type="entry name" value="Asp_protease_2"/>
    <property type="match status" value="2"/>
</dbReference>
<dbReference type="CDD" id="cd05483">
    <property type="entry name" value="retropepsin_like_bacteria"/>
    <property type="match status" value="1"/>
</dbReference>
<dbReference type="GO" id="GO:0006508">
    <property type="term" value="P:proteolysis"/>
    <property type="evidence" value="ECO:0007669"/>
    <property type="project" value="UniProtKB-KW"/>
</dbReference>
<keyword evidence="7" id="KW-1185">Reference proteome</keyword>
<evidence type="ECO:0000313" key="6">
    <source>
        <dbReference type="EMBL" id="GEN58251.1"/>
    </source>
</evidence>
<dbReference type="PANTHER" id="PTHR12917:SF1">
    <property type="entry name" value="AT13091P"/>
    <property type="match status" value="1"/>
</dbReference>
<evidence type="ECO:0000256" key="4">
    <source>
        <dbReference type="ARBA" id="ARBA00022801"/>
    </source>
</evidence>
<dbReference type="Gene3D" id="2.40.70.10">
    <property type="entry name" value="Acid Proteases"/>
    <property type="match status" value="2"/>
</dbReference>
<name>A0A511X5L8_9PROT</name>
<dbReference type="AlphaFoldDB" id="A0A511X5L8"/>
<comment type="similarity">
    <text evidence="1">Belongs to the DDI1 family.</text>
</comment>
<keyword evidence="3" id="KW-0064">Aspartyl protease</keyword>
<dbReference type="STRING" id="1120919.GCA_000429165_00141"/>
<gene>
    <name evidence="6" type="ORF">ANI02nite_01350</name>
</gene>
<keyword evidence="4" id="KW-0378">Hydrolase</keyword>
<evidence type="ECO:0000259" key="5">
    <source>
        <dbReference type="PROSITE" id="PS50175"/>
    </source>
</evidence>
<organism evidence="6 7">
    <name type="scientific">Acetobacter nitrogenifigens DSM 23921 = NBRC 105050</name>
    <dbReference type="NCBI Taxonomy" id="1120919"/>
    <lineage>
        <taxon>Bacteria</taxon>
        <taxon>Pseudomonadati</taxon>
        <taxon>Pseudomonadota</taxon>
        <taxon>Alphaproteobacteria</taxon>
        <taxon>Acetobacterales</taxon>
        <taxon>Acetobacteraceae</taxon>
        <taxon>Acetobacter</taxon>
    </lineage>
</organism>
<protein>
    <recommendedName>
        <fullName evidence="5">Peptidase A2 domain-containing protein</fullName>
    </recommendedName>
</protein>
<dbReference type="PANTHER" id="PTHR12917">
    <property type="entry name" value="ASPARTYL PROTEASE DDI-RELATED"/>
    <property type="match status" value="1"/>
</dbReference>
<evidence type="ECO:0000313" key="7">
    <source>
        <dbReference type="Proteomes" id="UP000321635"/>
    </source>
</evidence>
<evidence type="ECO:0000256" key="1">
    <source>
        <dbReference type="ARBA" id="ARBA00009136"/>
    </source>
</evidence>
<dbReference type="InterPro" id="IPR034122">
    <property type="entry name" value="Retropepsin-like_bacterial"/>
</dbReference>
<dbReference type="RefSeq" id="WP_246789276.1">
    <property type="nucleotide sequence ID" value="NZ_AUBI01000001.1"/>
</dbReference>
<accession>A0A511X5L8</accession>
<reference evidence="6 7" key="1">
    <citation type="submission" date="2019-07" db="EMBL/GenBank/DDBJ databases">
        <title>Whole genome shotgun sequence of Acetobacter nitrogenifigens NBRC 105050.</title>
        <authorList>
            <person name="Hosoyama A."/>
            <person name="Uohara A."/>
            <person name="Ohji S."/>
            <person name="Ichikawa N."/>
        </authorList>
    </citation>
    <scope>NUCLEOTIDE SEQUENCE [LARGE SCALE GENOMIC DNA]</scope>
    <source>
        <strain evidence="6 7">NBRC 105050</strain>
    </source>
</reference>
<dbReference type="InterPro" id="IPR021109">
    <property type="entry name" value="Peptidase_aspartic_dom_sf"/>
</dbReference>
<evidence type="ECO:0000256" key="2">
    <source>
        <dbReference type="ARBA" id="ARBA00022670"/>
    </source>
</evidence>
<dbReference type="InterPro" id="IPR001995">
    <property type="entry name" value="Peptidase_A2_cat"/>
</dbReference>